<keyword evidence="3" id="KW-0540">Nuclease</keyword>
<proteinExistence type="predicted"/>
<dbReference type="InterPro" id="IPR003615">
    <property type="entry name" value="HNH_nuc"/>
</dbReference>
<dbReference type="GO" id="GO:0004519">
    <property type="term" value="F:endonuclease activity"/>
    <property type="evidence" value="ECO:0007669"/>
    <property type="project" value="UniProtKB-KW"/>
</dbReference>
<reference evidence="3 4" key="1">
    <citation type="journal article" date="2010" name="Int. J. Syst. Evol. Microbiol.">
        <title>Reclassification of Herbaspirillum putei as a later heterotypic synonym of Herbaspirillum huttiense, with the description of H. huttiense subsp. huttiense subsp. nov. and H. huttiense subsp. putei subsp. nov., comb. nov., and description of Herbaspirillum aquaticum sp. nov.</title>
        <authorList>
            <person name="Dobritsa A.P."/>
            <person name="Reddy M.C."/>
            <person name="Samadpour M."/>
        </authorList>
    </citation>
    <scope>NUCLEOTIDE SEQUENCE [LARGE SCALE GENOMIC DNA]</scope>
    <source>
        <strain evidence="3 4">IEH 4430</strain>
    </source>
</reference>
<gene>
    <name evidence="3" type="ORF">CEJ45_24190</name>
</gene>
<dbReference type="GO" id="GO:0008270">
    <property type="term" value="F:zinc ion binding"/>
    <property type="evidence" value="ECO:0007669"/>
    <property type="project" value="InterPro"/>
</dbReference>
<dbReference type="EMBL" id="NJGV01000040">
    <property type="protein sequence ID" value="OWY31824.1"/>
    <property type="molecule type" value="Genomic_DNA"/>
</dbReference>
<feature type="domain" description="HNH nuclease" evidence="2">
    <location>
        <begin position="40"/>
        <end position="92"/>
    </location>
</feature>
<evidence type="ECO:0000313" key="4">
    <source>
        <dbReference type="Proteomes" id="UP000214747"/>
    </source>
</evidence>
<dbReference type="SMART" id="SM00507">
    <property type="entry name" value="HNHc"/>
    <property type="match status" value="1"/>
</dbReference>
<evidence type="ECO:0000313" key="3">
    <source>
        <dbReference type="EMBL" id="OWY31824.1"/>
    </source>
</evidence>
<comment type="caution">
    <text evidence="3">The sequence shown here is derived from an EMBL/GenBank/DDBJ whole genome shotgun (WGS) entry which is preliminary data.</text>
</comment>
<feature type="region of interest" description="Disordered" evidence="1">
    <location>
        <begin position="71"/>
        <end position="106"/>
    </location>
</feature>
<keyword evidence="3" id="KW-0378">Hydrolase</keyword>
<feature type="compositionally biased region" description="Basic and acidic residues" evidence="1">
    <location>
        <begin position="87"/>
        <end position="106"/>
    </location>
</feature>
<dbReference type="AlphaFoldDB" id="A0A225SLL3"/>
<dbReference type="GO" id="GO:0003676">
    <property type="term" value="F:nucleic acid binding"/>
    <property type="evidence" value="ECO:0007669"/>
    <property type="project" value="InterPro"/>
</dbReference>
<dbReference type="Gene3D" id="1.10.30.50">
    <property type="match status" value="1"/>
</dbReference>
<dbReference type="Pfam" id="PF01844">
    <property type="entry name" value="HNH"/>
    <property type="match status" value="1"/>
</dbReference>
<accession>A0A225SLL3</accession>
<dbReference type="CDD" id="cd00085">
    <property type="entry name" value="HNHc"/>
    <property type="match status" value="1"/>
</dbReference>
<protein>
    <submittedName>
        <fullName evidence="3">HNH endonuclease</fullName>
    </submittedName>
</protein>
<dbReference type="InterPro" id="IPR002711">
    <property type="entry name" value="HNH"/>
</dbReference>
<dbReference type="Proteomes" id="UP000214747">
    <property type="component" value="Unassembled WGS sequence"/>
</dbReference>
<evidence type="ECO:0000256" key="1">
    <source>
        <dbReference type="SAM" id="MobiDB-lite"/>
    </source>
</evidence>
<evidence type="ECO:0000259" key="2">
    <source>
        <dbReference type="SMART" id="SM00507"/>
    </source>
</evidence>
<keyword evidence="4" id="KW-1185">Reference proteome</keyword>
<sequence>MRLRTLKPRLHEAQTSRVQMHKPTASTTLRIRGRQWMKMKTDALVASDHWCVACLAEGRQTIAVEVDHKTPLWRGGSNDQDNLQGLCKDHHDEKTAREAAERARGG</sequence>
<name>A0A225SLL3_9BURK</name>
<keyword evidence="3" id="KW-0255">Endonuclease</keyword>
<organism evidence="3 4">
    <name type="scientific">Herbaspirillum aquaticum</name>
    <dbReference type="NCBI Taxonomy" id="568783"/>
    <lineage>
        <taxon>Bacteria</taxon>
        <taxon>Pseudomonadati</taxon>
        <taxon>Pseudomonadota</taxon>
        <taxon>Betaproteobacteria</taxon>
        <taxon>Burkholderiales</taxon>
        <taxon>Oxalobacteraceae</taxon>
        <taxon>Herbaspirillum</taxon>
    </lineage>
</organism>
<dbReference type="RefSeq" id="WP_088757528.1">
    <property type="nucleotide sequence ID" value="NZ_NJGV01000040.1"/>
</dbReference>